<feature type="domain" description="IclR-ED" evidence="5">
    <location>
        <begin position="67"/>
        <end position="240"/>
    </location>
</feature>
<dbReference type="Proteomes" id="UP000683310">
    <property type="component" value="Chromosome"/>
</dbReference>
<evidence type="ECO:0000259" key="5">
    <source>
        <dbReference type="PROSITE" id="PS51078"/>
    </source>
</evidence>
<keyword evidence="7" id="KW-1185">Reference proteome</keyword>
<dbReference type="SUPFAM" id="SSF55781">
    <property type="entry name" value="GAF domain-like"/>
    <property type="match status" value="1"/>
</dbReference>
<keyword evidence="2" id="KW-0238">DNA-binding</keyword>
<dbReference type="InterPro" id="IPR036390">
    <property type="entry name" value="WH_DNA-bd_sf"/>
</dbReference>
<dbReference type="SMART" id="SM00346">
    <property type="entry name" value="HTH_ICLR"/>
    <property type="match status" value="1"/>
</dbReference>
<dbReference type="InterPro" id="IPR029016">
    <property type="entry name" value="GAF-like_dom_sf"/>
</dbReference>
<dbReference type="InterPro" id="IPR014757">
    <property type="entry name" value="Tscrpt_reg_IclR_C"/>
</dbReference>
<accession>A0ABX8CN10</accession>
<dbReference type="PROSITE" id="PS51078">
    <property type="entry name" value="ICLR_ED"/>
    <property type="match status" value="1"/>
</dbReference>
<dbReference type="EMBL" id="CP074371">
    <property type="protein sequence ID" value="QVI21313.1"/>
    <property type="molecule type" value="Genomic_DNA"/>
</dbReference>
<dbReference type="Gene3D" id="3.30.450.40">
    <property type="match status" value="1"/>
</dbReference>
<feature type="domain" description="HTH iclR-type" evidence="4">
    <location>
        <begin position="5"/>
        <end position="67"/>
    </location>
</feature>
<evidence type="ECO:0000256" key="2">
    <source>
        <dbReference type="ARBA" id="ARBA00023125"/>
    </source>
</evidence>
<protein>
    <submittedName>
        <fullName evidence="6">Helix-turn-helix domain-containing protein</fullName>
    </submittedName>
</protein>
<organism evidence="6 7">
    <name type="scientific">Nocardia tengchongensis</name>
    <dbReference type="NCBI Taxonomy" id="2055889"/>
    <lineage>
        <taxon>Bacteria</taxon>
        <taxon>Bacillati</taxon>
        <taxon>Actinomycetota</taxon>
        <taxon>Actinomycetes</taxon>
        <taxon>Mycobacteriales</taxon>
        <taxon>Nocardiaceae</taxon>
        <taxon>Nocardia</taxon>
    </lineage>
</organism>
<dbReference type="PANTHER" id="PTHR30136">
    <property type="entry name" value="HELIX-TURN-HELIX TRANSCRIPTIONAL REGULATOR, ICLR FAMILY"/>
    <property type="match status" value="1"/>
</dbReference>
<gene>
    <name evidence="6" type="ORF">KHQ06_35955</name>
</gene>
<keyword evidence="1" id="KW-0805">Transcription regulation</keyword>
<evidence type="ECO:0000256" key="1">
    <source>
        <dbReference type="ARBA" id="ARBA00023015"/>
    </source>
</evidence>
<dbReference type="Gene3D" id="1.10.10.10">
    <property type="entry name" value="Winged helix-like DNA-binding domain superfamily/Winged helix DNA-binding domain"/>
    <property type="match status" value="1"/>
</dbReference>
<reference evidence="6 7" key="1">
    <citation type="submission" date="2021-04" db="EMBL/GenBank/DDBJ databases">
        <title>Nocardia tengchongensis.</title>
        <authorList>
            <person name="Zhuang k."/>
            <person name="Ran Y."/>
            <person name="Li W."/>
        </authorList>
    </citation>
    <scope>NUCLEOTIDE SEQUENCE [LARGE SCALE GENOMIC DNA]</scope>
    <source>
        <strain evidence="6 7">CFH S0057</strain>
    </source>
</reference>
<dbReference type="InterPro" id="IPR036388">
    <property type="entry name" value="WH-like_DNA-bd_sf"/>
</dbReference>
<dbReference type="Pfam" id="PF09339">
    <property type="entry name" value="HTH_IclR"/>
    <property type="match status" value="1"/>
</dbReference>
<evidence type="ECO:0000256" key="3">
    <source>
        <dbReference type="ARBA" id="ARBA00023163"/>
    </source>
</evidence>
<keyword evidence="3" id="KW-0804">Transcription</keyword>
<dbReference type="InterPro" id="IPR050707">
    <property type="entry name" value="HTH_MetabolicPath_Reg"/>
</dbReference>
<evidence type="ECO:0000313" key="7">
    <source>
        <dbReference type="Proteomes" id="UP000683310"/>
    </source>
</evidence>
<evidence type="ECO:0000313" key="6">
    <source>
        <dbReference type="EMBL" id="QVI21313.1"/>
    </source>
</evidence>
<proteinExistence type="predicted"/>
<dbReference type="PANTHER" id="PTHR30136:SF35">
    <property type="entry name" value="HTH-TYPE TRANSCRIPTIONAL REGULATOR RV1719"/>
    <property type="match status" value="1"/>
</dbReference>
<evidence type="ECO:0000259" key="4">
    <source>
        <dbReference type="PROSITE" id="PS51077"/>
    </source>
</evidence>
<name>A0ABX8CN10_9NOCA</name>
<dbReference type="InterPro" id="IPR005471">
    <property type="entry name" value="Tscrpt_reg_IclR_N"/>
</dbReference>
<sequence>MNTRGTSVTNTLAIIEIVAECGVGITAKEIAQRLGLPPATAYRLLNSLVADEYLIRTADLRGFGLGARLRGLAAALNTPTVSRAARQRLAEFRASTRFAVNLIGFGASTVRVIDQDPDHPVPAERELTRCLHASAAGKLLLSVHSDWPALVPAPIRSTPNTRVTHAALAADIAAIRSTGHARAVDELLPGLTCFAYPIRSESGTPDAALCLAGATSRLDAMTTFDESARKCAAQLETLLF</sequence>
<dbReference type="SUPFAM" id="SSF46785">
    <property type="entry name" value="Winged helix' DNA-binding domain"/>
    <property type="match status" value="1"/>
</dbReference>
<dbReference type="Pfam" id="PF01614">
    <property type="entry name" value="IclR_C"/>
    <property type="match status" value="1"/>
</dbReference>
<dbReference type="PROSITE" id="PS51077">
    <property type="entry name" value="HTH_ICLR"/>
    <property type="match status" value="1"/>
</dbReference>